<reference evidence="8" key="1">
    <citation type="journal article" date="2019" name="Int. J. Syst. Evol. Microbiol.">
        <title>The Global Catalogue of Microorganisms (GCM) 10K type strain sequencing project: providing services to taxonomists for standard genome sequencing and annotation.</title>
        <authorList>
            <consortium name="The Broad Institute Genomics Platform"/>
            <consortium name="The Broad Institute Genome Sequencing Center for Infectious Disease"/>
            <person name="Wu L."/>
            <person name="Ma J."/>
        </authorList>
    </citation>
    <scope>NUCLEOTIDE SEQUENCE [LARGE SCALE GENOMIC DNA]</scope>
    <source>
        <strain evidence="8">JCM 17925</strain>
    </source>
</reference>
<sequence>MRRIIPLLLICWLTISAGQAQPVLRIDSLPAKGILLDKGWKWQAGDNPAWATPEFDDSSWESIDPTKDFYDLPEVKESGLGWFRLRLSVVQALANEPLVVMVSQMGASEIYLNGKQIYRFGQVSSDQDKVQTYNPLGQPMALPLSTGTEQVLAVRFSFKKSLPQFRYGERTNPLLIIRLNKTNQETASFFASKLEPLLADFIKLGFFLLLTILHLGLYWHAPKRKANLYFLLFAASMLFTRILYVIALLTTSVDLRFYLLATVLSLYGLPLLCSLAAIYALFNIPKGLIFWLVITVCLVYTPLPFFIYEVSIWFLPIAIHIDSARVALVAVLKKKQGAWFIATGALIYVISRSLGTLTYMGYVPQGPYRVYTHLFMNVAYLSIPVAMSLFLSLEFAWAYRQLSLKLQEVEDLSAKTLVQEQEKQQLLAQQNETLEQKVTERTTQLQQSLDTLKATQNQLIQKEKMASLGELTAGIAHEIQNPLNFVNNFAEVSVEMADELQQSVEVGDLAAVTDLSAELKENMSYIVDNGKRAAAIVRSMLEHSRSSSGERRPTNLNELADEYLKLAYHGMRAQDPDFQVRLCTQFDDELKPVTLAPQDMGRVLLNLYNNAFYAVRQKQRQIPKMVAGTGEEAESDYQPIVWVSTQQVNGYFELRVKDNGTGIPEEIISKIYQPFFTTKPTGQGTGLGLSLSYDIVTKGHGGEMALESEVGAGSTFTVKIPG</sequence>
<evidence type="ECO:0000256" key="3">
    <source>
        <dbReference type="ARBA" id="ARBA00022553"/>
    </source>
</evidence>
<dbReference type="SUPFAM" id="SSF47384">
    <property type="entry name" value="Homodimeric domain of signal transducing histidine kinase"/>
    <property type="match status" value="1"/>
</dbReference>
<keyword evidence="4" id="KW-0812">Transmembrane</keyword>
<comment type="caution">
    <text evidence="7">The sequence shown here is derived from an EMBL/GenBank/DDBJ whole genome shotgun (WGS) entry which is preliminary data.</text>
</comment>
<feature type="transmembrane region" description="Helical" evidence="4">
    <location>
        <begin position="313"/>
        <end position="332"/>
    </location>
</feature>
<accession>A0ABP8K279</accession>
<dbReference type="EMBL" id="BAABHB010000002">
    <property type="protein sequence ID" value="GAA4399146.1"/>
    <property type="molecule type" value="Genomic_DNA"/>
</dbReference>
<dbReference type="InterPro" id="IPR005467">
    <property type="entry name" value="His_kinase_dom"/>
</dbReference>
<dbReference type="PRINTS" id="PR00344">
    <property type="entry name" value="BCTRLSENSOR"/>
</dbReference>
<dbReference type="SMART" id="SM00387">
    <property type="entry name" value="HATPase_c"/>
    <property type="match status" value="1"/>
</dbReference>
<dbReference type="Pfam" id="PF02518">
    <property type="entry name" value="HATPase_c"/>
    <property type="match status" value="1"/>
</dbReference>
<dbReference type="InterPro" id="IPR036890">
    <property type="entry name" value="HATPase_C_sf"/>
</dbReference>
<protein>
    <recommendedName>
        <fullName evidence="2">histidine kinase</fullName>
        <ecNumber evidence="2">2.7.13.3</ecNumber>
    </recommendedName>
</protein>
<feature type="transmembrane region" description="Helical" evidence="4">
    <location>
        <begin position="201"/>
        <end position="221"/>
    </location>
</feature>
<gene>
    <name evidence="7" type="ORF">GCM10023187_10560</name>
</gene>
<dbReference type="PANTHER" id="PTHR43065">
    <property type="entry name" value="SENSOR HISTIDINE KINASE"/>
    <property type="match status" value="1"/>
</dbReference>
<dbReference type="Proteomes" id="UP001500936">
    <property type="component" value="Unassembled WGS sequence"/>
</dbReference>
<keyword evidence="5" id="KW-0732">Signal</keyword>
<evidence type="ECO:0000313" key="8">
    <source>
        <dbReference type="Proteomes" id="UP001500936"/>
    </source>
</evidence>
<dbReference type="InterPro" id="IPR003594">
    <property type="entry name" value="HATPase_dom"/>
</dbReference>
<dbReference type="Gene3D" id="1.10.287.130">
    <property type="match status" value="1"/>
</dbReference>
<feature type="transmembrane region" description="Helical" evidence="4">
    <location>
        <begin position="228"/>
        <end position="251"/>
    </location>
</feature>
<dbReference type="SMART" id="SM00388">
    <property type="entry name" value="HisKA"/>
    <property type="match status" value="1"/>
</dbReference>
<proteinExistence type="predicted"/>
<feature type="transmembrane region" description="Helical" evidence="4">
    <location>
        <begin position="288"/>
        <end position="307"/>
    </location>
</feature>
<dbReference type="Gene3D" id="3.30.565.10">
    <property type="entry name" value="Histidine kinase-like ATPase, C-terminal domain"/>
    <property type="match status" value="1"/>
</dbReference>
<keyword evidence="3" id="KW-0597">Phosphoprotein</keyword>
<evidence type="ECO:0000313" key="7">
    <source>
        <dbReference type="EMBL" id="GAA4399146.1"/>
    </source>
</evidence>
<dbReference type="InterPro" id="IPR003661">
    <property type="entry name" value="HisK_dim/P_dom"/>
</dbReference>
<feature type="domain" description="Histidine kinase" evidence="6">
    <location>
        <begin position="474"/>
        <end position="722"/>
    </location>
</feature>
<dbReference type="EC" id="2.7.13.3" evidence="2"/>
<feature type="chain" id="PRO_5045513610" description="histidine kinase" evidence="5">
    <location>
        <begin position="21"/>
        <end position="722"/>
    </location>
</feature>
<feature type="transmembrane region" description="Helical" evidence="4">
    <location>
        <begin position="374"/>
        <end position="397"/>
    </location>
</feature>
<dbReference type="CDD" id="cd00082">
    <property type="entry name" value="HisKA"/>
    <property type="match status" value="1"/>
</dbReference>
<keyword evidence="8" id="KW-1185">Reference proteome</keyword>
<dbReference type="RefSeq" id="WP_345264677.1">
    <property type="nucleotide sequence ID" value="NZ_BAABHB010000002.1"/>
</dbReference>
<keyword evidence="4" id="KW-1133">Transmembrane helix</keyword>
<evidence type="ECO:0000256" key="2">
    <source>
        <dbReference type="ARBA" id="ARBA00012438"/>
    </source>
</evidence>
<dbReference type="PROSITE" id="PS50109">
    <property type="entry name" value="HIS_KIN"/>
    <property type="match status" value="1"/>
</dbReference>
<evidence type="ECO:0000259" key="6">
    <source>
        <dbReference type="PROSITE" id="PS50109"/>
    </source>
</evidence>
<dbReference type="InterPro" id="IPR004358">
    <property type="entry name" value="Sig_transdc_His_kin-like_C"/>
</dbReference>
<organism evidence="7 8">
    <name type="scientific">Nibrella viscosa</name>
    <dbReference type="NCBI Taxonomy" id="1084524"/>
    <lineage>
        <taxon>Bacteria</taxon>
        <taxon>Pseudomonadati</taxon>
        <taxon>Bacteroidota</taxon>
        <taxon>Cytophagia</taxon>
        <taxon>Cytophagales</taxon>
        <taxon>Spirosomataceae</taxon>
        <taxon>Nibrella</taxon>
    </lineage>
</organism>
<dbReference type="SUPFAM" id="SSF49785">
    <property type="entry name" value="Galactose-binding domain-like"/>
    <property type="match status" value="1"/>
</dbReference>
<evidence type="ECO:0000256" key="4">
    <source>
        <dbReference type="SAM" id="Phobius"/>
    </source>
</evidence>
<dbReference type="SUPFAM" id="SSF55874">
    <property type="entry name" value="ATPase domain of HSP90 chaperone/DNA topoisomerase II/histidine kinase"/>
    <property type="match status" value="1"/>
</dbReference>
<keyword evidence="4" id="KW-0472">Membrane</keyword>
<feature type="signal peptide" evidence="5">
    <location>
        <begin position="1"/>
        <end position="20"/>
    </location>
</feature>
<dbReference type="InterPro" id="IPR008979">
    <property type="entry name" value="Galactose-bd-like_sf"/>
</dbReference>
<evidence type="ECO:0000256" key="1">
    <source>
        <dbReference type="ARBA" id="ARBA00000085"/>
    </source>
</evidence>
<feature type="transmembrane region" description="Helical" evidence="4">
    <location>
        <begin position="339"/>
        <end position="362"/>
    </location>
</feature>
<dbReference type="Gene3D" id="2.60.120.260">
    <property type="entry name" value="Galactose-binding domain-like"/>
    <property type="match status" value="1"/>
</dbReference>
<dbReference type="Pfam" id="PF00512">
    <property type="entry name" value="HisKA"/>
    <property type="match status" value="1"/>
</dbReference>
<comment type="catalytic activity">
    <reaction evidence="1">
        <text>ATP + protein L-histidine = ADP + protein N-phospho-L-histidine.</text>
        <dbReference type="EC" id="2.7.13.3"/>
    </reaction>
</comment>
<evidence type="ECO:0000256" key="5">
    <source>
        <dbReference type="SAM" id="SignalP"/>
    </source>
</evidence>
<name>A0ABP8K279_9BACT</name>
<feature type="transmembrane region" description="Helical" evidence="4">
    <location>
        <begin position="257"/>
        <end position="281"/>
    </location>
</feature>
<dbReference type="PANTHER" id="PTHR43065:SF42">
    <property type="entry name" value="TWO-COMPONENT SENSOR PPRA"/>
    <property type="match status" value="1"/>
</dbReference>
<dbReference type="InterPro" id="IPR036097">
    <property type="entry name" value="HisK_dim/P_sf"/>
</dbReference>